<evidence type="ECO:0000313" key="4">
    <source>
        <dbReference type="Proteomes" id="UP000830116"/>
    </source>
</evidence>
<keyword evidence="2" id="KW-0808">Transferase</keyword>
<dbReference type="InterPro" id="IPR002201">
    <property type="entry name" value="Glyco_trans_9"/>
</dbReference>
<name>A0ABY4CCX5_9BACT</name>
<dbReference type="Pfam" id="PF01075">
    <property type="entry name" value="Glyco_transf_9"/>
    <property type="match status" value="1"/>
</dbReference>
<dbReference type="RefSeq" id="WP_243538316.1">
    <property type="nucleotide sequence ID" value="NZ_CP093442.1"/>
</dbReference>
<evidence type="ECO:0000256" key="1">
    <source>
        <dbReference type="ARBA" id="ARBA00022676"/>
    </source>
</evidence>
<keyword evidence="4" id="KW-1185">Reference proteome</keyword>
<dbReference type="SUPFAM" id="SSF53756">
    <property type="entry name" value="UDP-Glycosyltransferase/glycogen phosphorylase"/>
    <property type="match status" value="1"/>
</dbReference>
<dbReference type="InterPro" id="IPR051199">
    <property type="entry name" value="LPS_LOS_Heptosyltrfase"/>
</dbReference>
<sequence length="346" mass="39233">MTQNETKNAKFLIIRFSSFGDVVQTLSVPAALKQTYPKAEIHWVTRKDMAPLLQNHPAIDKIWEFDRKNGVRGLIQLCFEMRKENFTHIYDAHNNSRSRIIGMILRPMGVIGVGPQFIRRSIRRWKRFLLFRFRINKFEMPFNGQRDLLEPLEQWGVPRLAPPSPQIFPSEESHKKALDVLGSYAGAIALAPSAAFFLKRWPKEYWKELIMLFPNQKFVLLGGPEDSFIEDIRDVAPDRVLNLAGKCSLQVSSSVVAHSAALVSNDTGLLHVAEQLGQKTIALMGPAPFGFPSRPTTKVMEIMLPCRPCSKHGQGPCVNKTKFHQCLVDITPLHVAAELRMLLGRR</sequence>
<evidence type="ECO:0000256" key="2">
    <source>
        <dbReference type="ARBA" id="ARBA00022679"/>
    </source>
</evidence>
<reference evidence="3" key="1">
    <citation type="submission" date="2022-03" db="EMBL/GenBank/DDBJ databases">
        <title>Genome Identification and Characterization of new species Bdellovibrio reynosense LBG001 sp. nov. from a Mexico soil sample.</title>
        <authorList>
            <person name="Camilli A."/>
            <person name="Ajao Y."/>
            <person name="Guo X."/>
        </authorList>
    </citation>
    <scope>NUCLEOTIDE SEQUENCE</scope>
    <source>
        <strain evidence="3">LBG001</strain>
    </source>
</reference>
<dbReference type="PANTHER" id="PTHR30160">
    <property type="entry name" value="TETRAACYLDISACCHARIDE 4'-KINASE-RELATED"/>
    <property type="match status" value="1"/>
</dbReference>
<dbReference type="CDD" id="cd03789">
    <property type="entry name" value="GT9_LPS_heptosyltransferase"/>
    <property type="match status" value="1"/>
</dbReference>
<dbReference type="PANTHER" id="PTHR30160:SF22">
    <property type="entry name" value="LIPOPOLYSACCHARIDE CORE BIOSYNTHESIS PROTEIN"/>
    <property type="match status" value="1"/>
</dbReference>
<gene>
    <name evidence="3" type="ORF">MNR06_01930</name>
</gene>
<dbReference type="EMBL" id="CP093442">
    <property type="protein sequence ID" value="UOF01712.1"/>
    <property type="molecule type" value="Genomic_DNA"/>
</dbReference>
<accession>A0ABY4CCX5</accession>
<protein>
    <submittedName>
        <fullName evidence="3">Glycosyltransferase family 9 protein</fullName>
    </submittedName>
</protein>
<proteinExistence type="predicted"/>
<dbReference type="Gene3D" id="3.40.50.2000">
    <property type="entry name" value="Glycogen Phosphorylase B"/>
    <property type="match status" value="2"/>
</dbReference>
<evidence type="ECO:0000313" key="3">
    <source>
        <dbReference type="EMBL" id="UOF01712.1"/>
    </source>
</evidence>
<dbReference type="Proteomes" id="UP000830116">
    <property type="component" value="Chromosome"/>
</dbReference>
<organism evidence="3 4">
    <name type="scientific">Bdellovibrio reynosensis</name>
    <dbReference type="NCBI Taxonomy" id="2835041"/>
    <lineage>
        <taxon>Bacteria</taxon>
        <taxon>Pseudomonadati</taxon>
        <taxon>Bdellovibrionota</taxon>
        <taxon>Bdellovibrionia</taxon>
        <taxon>Bdellovibrionales</taxon>
        <taxon>Pseudobdellovibrionaceae</taxon>
        <taxon>Bdellovibrio</taxon>
    </lineage>
</organism>
<keyword evidence="1" id="KW-0328">Glycosyltransferase</keyword>